<proteinExistence type="predicted"/>
<keyword evidence="2" id="KW-1185">Reference proteome</keyword>
<accession>A0A1D8JFZ1</accession>
<sequence>MFRLKSNELSVSKDCFKNDKAVLPSILAGKTAFLYEFGKSTVEIFSLICTLKHYVFGRKSRSSCGISKYKALLTEVCCGLDSLISAINVEV</sequence>
<name>A0A1D8JFZ1_9BACL</name>
<evidence type="ECO:0000313" key="1">
    <source>
        <dbReference type="EMBL" id="AOV07631.1"/>
    </source>
</evidence>
<dbReference type="Proteomes" id="UP000185746">
    <property type="component" value="Chromosome"/>
</dbReference>
<organism evidence="1 2">
    <name type="scientific">Sporosarcina ureilytica</name>
    <dbReference type="NCBI Taxonomy" id="298596"/>
    <lineage>
        <taxon>Bacteria</taxon>
        <taxon>Bacillati</taxon>
        <taxon>Bacillota</taxon>
        <taxon>Bacilli</taxon>
        <taxon>Bacillales</taxon>
        <taxon>Caryophanaceae</taxon>
        <taxon>Sporosarcina</taxon>
    </lineage>
</organism>
<protein>
    <submittedName>
        <fullName evidence="1">Uncharacterized protein</fullName>
    </submittedName>
</protein>
<dbReference type="EMBL" id="CP017560">
    <property type="protein sequence ID" value="AOV07631.1"/>
    <property type="molecule type" value="Genomic_DNA"/>
</dbReference>
<evidence type="ECO:0000313" key="2">
    <source>
        <dbReference type="Proteomes" id="UP000185746"/>
    </source>
</evidence>
<gene>
    <name evidence="1" type="ORF">BI350_08845</name>
</gene>
<reference evidence="1 2" key="1">
    <citation type="submission" date="2016-09" db="EMBL/GenBank/DDBJ databases">
        <title>Complete genome sequence of the Lysinibacillus sphaericus LMG 22257, a specie of Bacillus with ureolytic activity that can effectively biodeposit calcium carbonate.</title>
        <authorList>
            <person name="Yan W."/>
        </authorList>
    </citation>
    <scope>NUCLEOTIDE SEQUENCE [LARGE SCALE GENOMIC DNA]</scope>
    <source>
        <strain evidence="1 2">LMG 22257</strain>
    </source>
</reference>
<dbReference type="AlphaFoldDB" id="A0A1D8JFZ1"/>
<dbReference type="KEGG" id="surl:BI350_08845"/>